<protein>
    <submittedName>
        <fullName evidence="2">Uncharacterized protein</fullName>
    </submittedName>
</protein>
<dbReference type="OrthoDB" id="1658at2759"/>
<evidence type="ECO:0000256" key="1">
    <source>
        <dbReference type="SAM" id="MobiDB-lite"/>
    </source>
</evidence>
<accession>A0A8J5CWA8</accession>
<sequence>MPLRGLCVCVFQAAAGWLPTHQGEAAKLVCVFSQPVASECRAGDHRGGGPARGPGLSWWAPRWQCVTGVCGLLRRLVVGRGAVRAVEWAANAGGVRGEELSENQALHPGGGEGTTVTHPGRADPDNKRAEFGLWETALRGNTGSVGVRWASKIHGVGQDLTRLTHTHLLAPKDSVDFSNNNLASISSLRDNLVACRELTLDHNEIQDPGSSVCPDHPGAPLTWPAHNIAKVNQLVCLQSLTNLRRLKTSATTPVCETQGIEALIPPASYLAYRLFIMR</sequence>
<evidence type="ECO:0000313" key="2">
    <source>
        <dbReference type="EMBL" id="KAG0721380.1"/>
    </source>
</evidence>
<gene>
    <name evidence="2" type="ORF">GWK47_046599</name>
</gene>
<proteinExistence type="predicted"/>
<name>A0A8J5CWA8_CHIOP</name>
<evidence type="ECO:0000313" key="3">
    <source>
        <dbReference type="Proteomes" id="UP000770661"/>
    </source>
</evidence>
<dbReference type="EMBL" id="JACEEZ010011291">
    <property type="protein sequence ID" value="KAG0721380.1"/>
    <property type="molecule type" value="Genomic_DNA"/>
</dbReference>
<keyword evidence="3" id="KW-1185">Reference proteome</keyword>
<feature type="region of interest" description="Disordered" evidence="1">
    <location>
        <begin position="97"/>
        <end position="126"/>
    </location>
</feature>
<comment type="caution">
    <text evidence="2">The sequence shown here is derived from an EMBL/GenBank/DDBJ whole genome shotgun (WGS) entry which is preliminary data.</text>
</comment>
<reference evidence="2" key="1">
    <citation type="submission" date="2020-07" db="EMBL/GenBank/DDBJ databases">
        <title>The High-quality genome of the commercially important snow crab, Chionoecetes opilio.</title>
        <authorList>
            <person name="Jeong J.-H."/>
            <person name="Ryu S."/>
        </authorList>
    </citation>
    <scope>NUCLEOTIDE SEQUENCE</scope>
    <source>
        <strain evidence="2">MADBK_172401_WGS</strain>
        <tissue evidence="2">Digestive gland</tissue>
    </source>
</reference>
<organism evidence="2 3">
    <name type="scientific">Chionoecetes opilio</name>
    <name type="common">Atlantic snow crab</name>
    <name type="synonym">Cancer opilio</name>
    <dbReference type="NCBI Taxonomy" id="41210"/>
    <lineage>
        <taxon>Eukaryota</taxon>
        <taxon>Metazoa</taxon>
        <taxon>Ecdysozoa</taxon>
        <taxon>Arthropoda</taxon>
        <taxon>Crustacea</taxon>
        <taxon>Multicrustacea</taxon>
        <taxon>Malacostraca</taxon>
        <taxon>Eumalacostraca</taxon>
        <taxon>Eucarida</taxon>
        <taxon>Decapoda</taxon>
        <taxon>Pleocyemata</taxon>
        <taxon>Brachyura</taxon>
        <taxon>Eubrachyura</taxon>
        <taxon>Majoidea</taxon>
        <taxon>Majidae</taxon>
        <taxon>Chionoecetes</taxon>
    </lineage>
</organism>
<dbReference type="AlphaFoldDB" id="A0A8J5CWA8"/>
<dbReference type="Proteomes" id="UP000770661">
    <property type="component" value="Unassembled WGS sequence"/>
</dbReference>